<accession>A0A200Q9C1</accession>
<dbReference type="OrthoDB" id="1076011at2759"/>
<feature type="transmembrane region" description="Helical" evidence="1">
    <location>
        <begin position="20"/>
        <end position="42"/>
    </location>
</feature>
<dbReference type="EMBL" id="MVGT01002651">
    <property type="protein sequence ID" value="OVA07034.1"/>
    <property type="molecule type" value="Genomic_DNA"/>
</dbReference>
<evidence type="ECO:0000259" key="2">
    <source>
        <dbReference type="Pfam" id="PF08241"/>
    </source>
</evidence>
<feature type="domain" description="Methyltransferase type 11" evidence="2">
    <location>
        <begin position="116"/>
        <end position="160"/>
    </location>
</feature>
<dbReference type="Pfam" id="PF08241">
    <property type="entry name" value="Methyltransf_11"/>
    <property type="match status" value="1"/>
</dbReference>
<keyword evidence="4" id="KW-1185">Reference proteome</keyword>
<dbReference type="InParanoid" id="A0A200Q9C1"/>
<protein>
    <submittedName>
        <fullName evidence="3">Methyltransferase type 11</fullName>
    </submittedName>
</protein>
<dbReference type="Proteomes" id="UP000195402">
    <property type="component" value="Unassembled WGS sequence"/>
</dbReference>
<dbReference type="STRING" id="56857.A0A200Q9C1"/>
<keyword evidence="1" id="KW-1133">Transmembrane helix</keyword>
<evidence type="ECO:0000313" key="3">
    <source>
        <dbReference type="EMBL" id="OVA07034.1"/>
    </source>
</evidence>
<comment type="caution">
    <text evidence="3">The sequence shown here is derived from an EMBL/GenBank/DDBJ whole genome shotgun (WGS) entry which is preliminary data.</text>
</comment>
<dbReference type="InterPro" id="IPR013216">
    <property type="entry name" value="Methyltransf_11"/>
</dbReference>
<sequence length="250" mass="28233">MELGLFKLHVIYHNFSSKTLLIRIFFLATVMALIPCLVFYPIDGCEHSWTIQTVNLRMNVSDLNAAFRDLMARNWLTHGYRALSVGRDSVRAVMVMRKLGFTDAIGVDRKPCSSLVRRGNIYGLPFKENSFDFVFSTAMIDGVRVPARMVLEMERVLRPGRIGVLLRRLSGRFPASAMTKAAAPVLSYLKLSDIVDVRTINCTVMVVFRKRFVANGEDEDDDHNNDDNLGLMMMPKVRMKPLPSAGLNSQ</sequence>
<dbReference type="InterPro" id="IPR029063">
    <property type="entry name" value="SAM-dependent_MTases_sf"/>
</dbReference>
<dbReference type="Gene3D" id="3.40.50.150">
    <property type="entry name" value="Vaccinia Virus protein VP39"/>
    <property type="match status" value="1"/>
</dbReference>
<dbReference type="GO" id="GO:0032259">
    <property type="term" value="P:methylation"/>
    <property type="evidence" value="ECO:0007669"/>
    <property type="project" value="UniProtKB-KW"/>
</dbReference>
<dbReference type="AlphaFoldDB" id="A0A200Q9C1"/>
<name>A0A200Q9C1_MACCD</name>
<dbReference type="PANTHER" id="PTHR47291">
    <property type="entry name" value="PEPTIDE UPSTREAM PROTEIN"/>
    <property type="match status" value="1"/>
</dbReference>
<reference evidence="3 4" key="1">
    <citation type="journal article" date="2017" name="Mol. Plant">
        <title>The Genome of Medicinal Plant Macleaya cordata Provides New Insights into Benzylisoquinoline Alkaloids Metabolism.</title>
        <authorList>
            <person name="Liu X."/>
            <person name="Liu Y."/>
            <person name="Huang P."/>
            <person name="Ma Y."/>
            <person name="Qing Z."/>
            <person name="Tang Q."/>
            <person name="Cao H."/>
            <person name="Cheng P."/>
            <person name="Zheng Y."/>
            <person name="Yuan Z."/>
            <person name="Zhou Y."/>
            <person name="Liu J."/>
            <person name="Tang Z."/>
            <person name="Zhuo Y."/>
            <person name="Zhang Y."/>
            <person name="Yu L."/>
            <person name="Huang J."/>
            <person name="Yang P."/>
            <person name="Peng Q."/>
            <person name="Zhang J."/>
            <person name="Jiang W."/>
            <person name="Zhang Z."/>
            <person name="Lin K."/>
            <person name="Ro D.K."/>
            <person name="Chen X."/>
            <person name="Xiong X."/>
            <person name="Shang Y."/>
            <person name="Huang S."/>
            <person name="Zeng J."/>
        </authorList>
    </citation>
    <scope>NUCLEOTIDE SEQUENCE [LARGE SCALE GENOMIC DNA]</scope>
    <source>
        <strain evidence="4">cv. BLH2017</strain>
        <tissue evidence="3">Root</tissue>
    </source>
</reference>
<proteinExistence type="predicted"/>
<dbReference type="PANTHER" id="PTHR47291:SF1">
    <property type="entry name" value="PEPTIDE UPSTREAM PROTEIN"/>
    <property type="match status" value="1"/>
</dbReference>
<keyword evidence="1" id="KW-0812">Transmembrane</keyword>
<keyword evidence="3" id="KW-0808">Transferase</keyword>
<dbReference type="OMA" id="TINCTVM"/>
<keyword evidence="1" id="KW-0472">Membrane</keyword>
<organism evidence="3 4">
    <name type="scientific">Macleaya cordata</name>
    <name type="common">Five-seeded plume-poppy</name>
    <name type="synonym">Bocconia cordata</name>
    <dbReference type="NCBI Taxonomy" id="56857"/>
    <lineage>
        <taxon>Eukaryota</taxon>
        <taxon>Viridiplantae</taxon>
        <taxon>Streptophyta</taxon>
        <taxon>Embryophyta</taxon>
        <taxon>Tracheophyta</taxon>
        <taxon>Spermatophyta</taxon>
        <taxon>Magnoliopsida</taxon>
        <taxon>Ranunculales</taxon>
        <taxon>Papaveraceae</taxon>
        <taxon>Papaveroideae</taxon>
        <taxon>Macleaya</taxon>
    </lineage>
</organism>
<dbReference type="SUPFAM" id="SSF53335">
    <property type="entry name" value="S-adenosyl-L-methionine-dependent methyltransferases"/>
    <property type="match status" value="1"/>
</dbReference>
<evidence type="ECO:0000313" key="4">
    <source>
        <dbReference type="Proteomes" id="UP000195402"/>
    </source>
</evidence>
<gene>
    <name evidence="3" type="ORF">BVC80_1117g30</name>
</gene>
<dbReference type="GO" id="GO:0008757">
    <property type="term" value="F:S-adenosylmethionine-dependent methyltransferase activity"/>
    <property type="evidence" value="ECO:0007669"/>
    <property type="project" value="InterPro"/>
</dbReference>
<evidence type="ECO:0000256" key="1">
    <source>
        <dbReference type="SAM" id="Phobius"/>
    </source>
</evidence>
<keyword evidence="3" id="KW-0489">Methyltransferase</keyword>